<dbReference type="EMBL" id="MU151408">
    <property type="protein sequence ID" value="KAF9444072.1"/>
    <property type="molecule type" value="Genomic_DNA"/>
</dbReference>
<reference evidence="2" key="1">
    <citation type="submission" date="2020-11" db="EMBL/GenBank/DDBJ databases">
        <authorList>
            <consortium name="DOE Joint Genome Institute"/>
            <person name="Ahrendt S."/>
            <person name="Riley R."/>
            <person name="Andreopoulos W."/>
            <person name="Labutti K."/>
            <person name="Pangilinan J."/>
            <person name="Ruiz-Duenas F.J."/>
            <person name="Barrasa J.M."/>
            <person name="Sanchez-Garcia M."/>
            <person name="Camarero S."/>
            <person name="Miyauchi S."/>
            <person name="Serrano A."/>
            <person name="Linde D."/>
            <person name="Babiker R."/>
            <person name="Drula E."/>
            <person name="Ayuso-Fernandez I."/>
            <person name="Pacheco R."/>
            <person name="Padilla G."/>
            <person name="Ferreira P."/>
            <person name="Barriuso J."/>
            <person name="Kellner H."/>
            <person name="Castanera R."/>
            <person name="Alfaro M."/>
            <person name="Ramirez L."/>
            <person name="Pisabarro A.G."/>
            <person name="Kuo A."/>
            <person name="Tritt A."/>
            <person name="Lipzen A."/>
            <person name="He G."/>
            <person name="Yan M."/>
            <person name="Ng V."/>
            <person name="Cullen D."/>
            <person name="Martin F."/>
            <person name="Rosso M.-N."/>
            <person name="Henrissat B."/>
            <person name="Hibbett D."/>
            <person name="Martinez A.T."/>
            <person name="Grigoriev I.V."/>
        </authorList>
    </citation>
    <scope>NUCLEOTIDE SEQUENCE</scope>
    <source>
        <strain evidence="2">MF-IS2</strain>
    </source>
</reference>
<dbReference type="PANTHER" id="PTHR22893:SF91">
    <property type="entry name" value="NADPH DEHYDROGENASE 2-RELATED"/>
    <property type="match status" value="1"/>
</dbReference>
<accession>A0A9P5X656</accession>
<dbReference type="GO" id="GO:0003959">
    <property type="term" value="F:NADPH dehydrogenase activity"/>
    <property type="evidence" value="ECO:0007669"/>
    <property type="project" value="TreeGrafter"/>
</dbReference>
<comment type="caution">
    <text evidence="2">The sequence shown here is derived from an EMBL/GenBank/DDBJ whole genome shotgun (WGS) entry which is preliminary data.</text>
</comment>
<dbReference type="Proteomes" id="UP000807342">
    <property type="component" value="Unassembled WGS sequence"/>
</dbReference>
<dbReference type="Pfam" id="PF00724">
    <property type="entry name" value="Oxidored_FMN"/>
    <property type="match status" value="1"/>
</dbReference>
<evidence type="ECO:0000259" key="1">
    <source>
        <dbReference type="Pfam" id="PF00724"/>
    </source>
</evidence>
<proteinExistence type="predicted"/>
<dbReference type="SUPFAM" id="SSF51395">
    <property type="entry name" value="FMN-linked oxidoreductases"/>
    <property type="match status" value="1"/>
</dbReference>
<evidence type="ECO:0000313" key="2">
    <source>
        <dbReference type="EMBL" id="KAF9444072.1"/>
    </source>
</evidence>
<dbReference type="GO" id="GO:0010181">
    <property type="term" value="F:FMN binding"/>
    <property type="evidence" value="ECO:0007669"/>
    <property type="project" value="InterPro"/>
</dbReference>
<sequence>MSSRLFQPITVGRTQLKHRVVLAPLTRVRADDNHVPNLPIMKEYYSQRATMPGTLLITEATIIAPQAGGLKNAPGIYSKDQVGAWKEIVQGVRKNGSSIFCQLWAFGRQANEAALKADDATLTVVGPSPIPTNSKGASVPRELTIPEIKEYVQLYATAARNAIHEAHFDGVEIHCANGYLVDQFLQDVSNKRQDDYGGSVERRSRFGLEVIRAVVGAVGTAEKVGIRLSPWSPFGSMGMDDPLPQFDHFVSTLKSEFPDLAYIHVIEPRVAGDKDHDTQTNKRHAANDFLRNIWAPKPYISTGGYDRADAIRQADERENELVAFGRIFISNPDLPMRLEKDIPLTPYNRKTFYLSGDTSGKGYTDYPFAIDTKL</sequence>
<dbReference type="CDD" id="cd02933">
    <property type="entry name" value="OYE_like_FMN"/>
    <property type="match status" value="1"/>
</dbReference>
<evidence type="ECO:0000313" key="3">
    <source>
        <dbReference type="Proteomes" id="UP000807342"/>
    </source>
</evidence>
<dbReference type="FunFam" id="3.20.20.70:FF:000138">
    <property type="entry name" value="NADPH dehydrogenase 1"/>
    <property type="match status" value="1"/>
</dbReference>
<dbReference type="PANTHER" id="PTHR22893">
    <property type="entry name" value="NADH OXIDOREDUCTASE-RELATED"/>
    <property type="match status" value="1"/>
</dbReference>
<dbReference type="InterPro" id="IPR045247">
    <property type="entry name" value="Oye-like"/>
</dbReference>
<name>A0A9P5X656_9AGAR</name>
<dbReference type="OrthoDB" id="276546at2759"/>
<organism evidence="2 3">
    <name type="scientific">Macrolepiota fuliginosa MF-IS2</name>
    <dbReference type="NCBI Taxonomy" id="1400762"/>
    <lineage>
        <taxon>Eukaryota</taxon>
        <taxon>Fungi</taxon>
        <taxon>Dikarya</taxon>
        <taxon>Basidiomycota</taxon>
        <taxon>Agaricomycotina</taxon>
        <taxon>Agaricomycetes</taxon>
        <taxon>Agaricomycetidae</taxon>
        <taxon>Agaricales</taxon>
        <taxon>Agaricineae</taxon>
        <taxon>Agaricaceae</taxon>
        <taxon>Macrolepiota</taxon>
    </lineage>
</organism>
<protein>
    <submittedName>
        <fullName evidence="2">NADH:flavin oxidoreductase/NADH oxidase</fullName>
    </submittedName>
</protein>
<dbReference type="InterPro" id="IPR013785">
    <property type="entry name" value="Aldolase_TIM"/>
</dbReference>
<dbReference type="InterPro" id="IPR001155">
    <property type="entry name" value="OxRdtase_FMN_N"/>
</dbReference>
<dbReference type="Gene3D" id="3.20.20.70">
    <property type="entry name" value="Aldolase class I"/>
    <property type="match status" value="1"/>
</dbReference>
<dbReference type="AlphaFoldDB" id="A0A9P5X656"/>
<keyword evidence="3" id="KW-1185">Reference proteome</keyword>
<gene>
    <name evidence="2" type="ORF">P691DRAFT_778500</name>
</gene>
<feature type="domain" description="NADH:flavin oxidoreductase/NADH oxidase N-terminal" evidence="1">
    <location>
        <begin position="5"/>
        <end position="344"/>
    </location>
</feature>